<dbReference type="InterPro" id="IPR050428">
    <property type="entry name" value="TCS_sensor_his_kinase"/>
</dbReference>
<dbReference type="InterPro" id="IPR005467">
    <property type="entry name" value="His_kinase_dom"/>
</dbReference>
<dbReference type="Proteomes" id="UP000238605">
    <property type="component" value="Unassembled WGS sequence"/>
</dbReference>
<dbReference type="Pfam" id="PF00512">
    <property type="entry name" value="HisKA"/>
    <property type="match status" value="1"/>
</dbReference>
<dbReference type="Gene3D" id="3.30.565.10">
    <property type="entry name" value="Histidine kinase-like ATPase, C-terminal domain"/>
    <property type="match status" value="1"/>
</dbReference>
<dbReference type="Pfam" id="PF02518">
    <property type="entry name" value="HATPase_c"/>
    <property type="match status" value="1"/>
</dbReference>
<keyword evidence="13" id="KW-1185">Reference proteome</keyword>
<keyword evidence="8 10" id="KW-1133">Transmembrane helix</keyword>
<comment type="caution">
    <text evidence="12">The sequence shown here is derived from an EMBL/GenBank/DDBJ whole genome shotgun (WGS) entry which is preliminary data.</text>
</comment>
<keyword evidence="7 12" id="KW-0418">Kinase</keyword>
<feature type="transmembrane region" description="Helical" evidence="10">
    <location>
        <begin position="12"/>
        <end position="30"/>
    </location>
</feature>
<dbReference type="InterPro" id="IPR036097">
    <property type="entry name" value="HisK_dim/P_sf"/>
</dbReference>
<dbReference type="SMART" id="SM00388">
    <property type="entry name" value="HisKA"/>
    <property type="match status" value="1"/>
</dbReference>
<dbReference type="InterPro" id="IPR036890">
    <property type="entry name" value="HATPase_C_sf"/>
</dbReference>
<organism evidence="12 13">
    <name type="scientific">Caldimonas caldifontis</name>
    <dbReference type="NCBI Taxonomy" id="1452508"/>
    <lineage>
        <taxon>Bacteria</taxon>
        <taxon>Pseudomonadati</taxon>
        <taxon>Pseudomonadota</taxon>
        <taxon>Betaproteobacteria</taxon>
        <taxon>Burkholderiales</taxon>
        <taxon>Sphaerotilaceae</taxon>
        <taxon>Caldimonas</taxon>
    </lineage>
</organism>
<dbReference type="SUPFAM" id="SSF55874">
    <property type="entry name" value="ATPase domain of HSP90 chaperone/DNA topoisomerase II/histidine kinase"/>
    <property type="match status" value="1"/>
</dbReference>
<comment type="subcellular location">
    <subcellularLocation>
        <location evidence="2">Membrane</location>
    </subcellularLocation>
</comment>
<sequence>MKRVRSLKSALLWWLLPGLVLIMGGTLWFSNQLLRDQVDLAYDRALAGALRAIDLNTSTISGGLSVEQPFLLLEFFELTTNARVYFRVSTEDGLAEIGSPFLPLPSQPLVSGQPQFYYAQHEETPVRVAALARPADPPLPSDPHGRIVVQVAESLGTREVFLDQVLRRSIERDALGIVMSVVLLVTGIVITLRPLTRLRDELESRPADDLRPIDDTDLPSEVRPLVAAVNRHMARYAEMARTQRQFLDDASHQLRTPLSVLRTQVDFALRETEPAEVRRALQAMHEGLDRAVRMANQMLALARARDASLAEGGLVTEPVDLVELAQGVARQLLPNARAKRLDFGVEAPSSPLPLQGSEWLLREALLNLVDNAIRYTPAGGAVTVRVLSDERHALLQVEDQGPGMSAHDIERAGVRFRRGEAGKQQAGAGLGLAIVHTIAQMHGAALRLETRDPPPGLCATLVFPLGPAPRAESQPKAGAS</sequence>
<dbReference type="InterPro" id="IPR004358">
    <property type="entry name" value="Sig_transdc_His_kin-like_C"/>
</dbReference>
<protein>
    <recommendedName>
        <fullName evidence="3">histidine kinase</fullName>
        <ecNumber evidence="3">2.7.13.3</ecNumber>
    </recommendedName>
</protein>
<keyword evidence="6 10" id="KW-0812">Transmembrane</keyword>
<dbReference type="SMART" id="SM00387">
    <property type="entry name" value="HATPase_c"/>
    <property type="match status" value="1"/>
</dbReference>
<dbReference type="OrthoDB" id="8554694at2"/>
<evidence type="ECO:0000256" key="5">
    <source>
        <dbReference type="ARBA" id="ARBA00022679"/>
    </source>
</evidence>
<dbReference type="PANTHER" id="PTHR45436:SF1">
    <property type="entry name" value="SENSOR PROTEIN QSEC"/>
    <property type="match status" value="1"/>
</dbReference>
<evidence type="ECO:0000313" key="12">
    <source>
        <dbReference type="EMBL" id="PPE65440.1"/>
    </source>
</evidence>
<dbReference type="InterPro" id="IPR003661">
    <property type="entry name" value="HisK_dim/P_dom"/>
</dbReference>
<feature type="transmembrane region" description="Helical" evidence="10">
    <location>
        <begin position="174"/>
        <end position="195"/>
    </location>
</feature>
<reference evidence="12 13" key="1">
    <citation type="submission" date="2018-02" db="EMBL/GenBank/DDBJ databases">
        <title>Reclassifiation of [Polyangium] brachysporum DSM 7029 as Guopingzhaonella breviflexa gen. nov., sp. nov., a member of the family Comamonadaceae.</title>
        <authorList>
            <person name="Tang B."/>
        </authorList>
    </citation>
    <scope>NUCLEOTIDE SEQUENCE [LARGE SCALE GENOMIC DNA]</scope>
    <source>
        <strain evidence="12 13">BCRC 80649</strain>
    </source>
</reference>
<name>A0A2S5SRT2_9BURK</name>
<dbReference type="CDD" id="cd00082">
    <property type="entry name" value="HisKA"/>
    <property type="match status" value="1"/>
</dbReference>
<dbReference type="RefSeq" id="WP_104303435.1">
    <property type="nucleotide sequence ID" value="NZ_PSNX01000014.1"/>
</dbReference>
<feature type="domain" description="Histidine kinase" evidence="11">
    <location>
        <begin position="249"/>
        <end position="467"/>
    </location>
</feature>
<dbReference type="PANTHER" id="PTHR45436">
    <property type="entry name" value="SENSOR HISTIDINE KINASE YKOH"/>
    <property type="match status" value="1"/>
</dbReference>
<keyword evidence="5" id="KW-0808">Transferase</keyword>
<keyword evidence="4" id="KW-0597">Phosphoprotein</keyword>
<evidence type="ECO:0000259" key="11">
    <source>
        <dbReference type="PROSITE" id="PS50109"/>
    </source>
</evidence>
<dbReference type="PROSITE" id="PS50109">
    <property type="entry name" value="HIS_KIN"/>
    <property type="match status" value="1"/>
</dbReference>
<dbReference type="CDD" id="cd00075">
    <property type="entry name" value="HATPase"/>
    <property type="match status" value="1"/>
</dbReference>
<dbReference type="EMBL" id="PSNX01000014">
    <property type="protein sequence ID" value="PPE65440.1"/>
    <property type="molecule type" value="Genomic_DNA"/>
</dbReference>
<dbReference type="AlphaFoldDB" id="A0A2S5SRT2"/>
<dbReference type="Pfam" id="PF08521">
    <property type="entry name" value="2CSK_N"/>
    <property type="match status" value="1"/>
</dbReference>
<evidence type="ECO:0000256" key="8">
    <source>
        <dbReference type="ARBA" id="ARBA00022989"/>
    </source>
</evidence>
<gene>
    <name evidence="12" type="ORF">C1704_14390</name>
</gene>
<dbReference type="InterPro" id="IPR003594">
    <property type="entry name" value="HATPase_dom"/>
</dbReference>
<dbReference type="EC" id="2.7.13.3" evidence="3"/>
<evidence type="ECO:0000313" key="13">
    <source>
        <dbReference type="Proteomes" id="UP000238605"/>
    </source>
</evidence>
<evidence type="ECO:0000256" key="1">
    <source>
        <dbReference type="ARBA" id="ARBA00000085"/>
    </source>
</evidence>
<dbReference type="GO" id="GO:0005886">
    <property type="term" value="C:plasma membrane"/>
    <property type="evidence" value="ECO:0007669"/>
    <property type="project" value="TreeGrafter"/>
</dbReference>
<evidence type="ECO:0000256" key="6">
    <source>
        <dbReference type="ARBA" id="ARBA00022692"/>
    </source>
</evidence>
<accession>A0A2S5SRT2</accession>
<comment type="catalytic activity">
    <reaction evidence="1">
        <text>ATP + protein L-histidine = ADP + protein N-phospho-L-histidine.</text>
        <dbReference type="EC" id="2.7.13.3"/>
    </reaction>
</comment>
<evidence type="ECO:0000256" key="9">
    <source>
        <dbReference type="ARBA" id="ARBA00023136"/>
    </source>
</evidence>
<keyword evidence="9 10" id="KW-0472">Membrane</keyword>
<evidence type="ECO:0000256" key="10">
    <source>
        <dbReference type="SAM" id="Phobius"/>
    </source>
</evidence>
<dbReference type="InterPro" id="IPR013727">
    <property type="entry name" value="2CSK_N"/>
</dbReference>
<dbReference type="Gene3D" id="1.10.287.130">
    <property type="match status" value="1"/>
</dbReference>
<evidence type="ECO:0000256" key="7">
    <source>
        <dbReference type="ARBA" id="ARBA00022777"/>
    </source>
</evidence>
<dbReference type="GO" id="GO:0000155">
    <property type="term" value="F:phosphorelay sensor kinase activity"/>
    <property type="evidence" value="ECO:0007669"/>
    <property type="project" value="InterPro"/>
</dbReference>
<dbReference type="PRINTS" id="PR00344">
    <property type="entry name" value="BCTRLSENSOR"/>
</dbReference>
<evidence type="ECO:0000256" key="3">
    <source>
        <dbReference type="ARBA" id="ARBA00012438"/>
    </source>
</evidence>
<evidence type="ECO:0000256" key="2">
    <source>
        <dbReference type="ARBA" id="ARBA00004370"/>
    </source>
</evidence>
<proteinExistence type="predicted"/>
<dbReference type="SUPFAM" id="SSF47384">
    <property type="entry name" value="Homodimeric domain of signal transducing histidine kinase"/>
    <property type="match status" value="1"/>
</dbReference>
<evidence type="ECO:0000256" key="4">
    <source>
        <dbReference type="ARBA" id="ARBA00022553"/>
    </source>
</evidence>